<dbReference type="Pfam" id="PF10213">
    <property type="entry name" value="MRP-S28"/>
    <property type="match status" value="1"/>
</dbReference>
<name>A0A0R3S302_9BILA</name>
<dbReference type="InterPro" id="IPR019349">
    <property type="entry name" value="Ribosomal_mS35_mit"/>
</dbReference>
<protein>
    <submittedName>
        <fullName evidence="3">MRP-S28 domain-containing protein</fullName>
    </submittedName>
</protein>
<dbReference type="AlphaFoldDB" id="A0A0R3S302"/>
<keyword evidence="2" id="KW-1185">Reference proteome</keyword>
<dbReference type="Proteomes" id="UP000050640">
    <property type="component" value="Unplaced"/>
</dbReference>
<evidence type="ECO:0000313" key="2">
    <source>
        <dbReference type="Proteomes" id="UP000050640"/>
    </source>
</evidence>
<dbReference type="GO" id="GO:0003735">
    <property type="term" value="F:structural constituent of ribosome"/>
    <property type="evidence" value="ECO:0007669"/>
    <property type="project" value="InterPro"/>
</dbReference>
<dbReference type="STRING" id="1147741.A0A0R3S302"/>
<dbReference type="InterPro" id="IPR039848">
    <property type="entry name" value="Ribosomal_mS35_mt"/>
</dbReference>
<proteinExistence type="predicted"/>
<reference evidence="3" key="1">
    <citation type="submission" date="2017-02" db="UniProtKB">
        <authorList>
            <consortium name="WormBaseParasite"/>
        </authorList>
    </citation>
    <scope>IDENTIFICATION</scope>
</reference>
<feature type="domain" description="Small ribosomal subunit protein mS35 mitochondrial conserved" evidence="1">
    <location>
        <begin position="212"/>
        <end position="309"/>
    </location>
</feature>
<sequence>MLTLRICARFRPDAGACRLHSTLAEQMKEAISGINPKDNEEDQKRILNEQRDSKGEPFRPIFLGPKRKLRMQLNIERETGQMEVESLPRGDIFQRMMIRRPRKEEMSTEQDWPSVWPAARSFRSSVVPLPVRMGARRHPERRAPFKTEGNLELVKIPNFLHLTPAAIERHCNAIKKFCTKWPEKLDEKACHKFFPLMVSYCDYVHQGNSLRDMRSRVIIVQFKLSAFRLDEHATDKLIRLAGDRYNPENDLLTIVTDRCFTRKQNYDYAMYLLIALYSESSKVEDWEVKKFEDIRLVSRTTNFKGSKMENDLQHLLSNIKDEKSHKTITKPKIDSKLEEFSKSWENYRNNKETFETVRSYAESIKKLLGIPPLSNQNTIGTSSS</sequence>
<dbReference type="GO" id="GO:0005763">
    <property type="term" value="C:mitochondrial small ribosomal subunit"/>
    <property type="evidence" value="ECO:0007669"/>
    <property type="project" value="TreeGrafter"/>
</dbReference>
<dbReference type="PANTHER" id="PTHR13490:SF0">
    <property type="entry name" value="SMALL RIBOSOMAL SUBUNIT PROTEIN MS35"/>
    <property type="match status" value="1"/>
</dbReference>
<evidence type="ECO:0000313" key="3">
    <source>
        <dbReference type="WBParaSite" id="EEL_0000911901-mRNA-1"/>
    </source>
</evidence>
<evidence type="ECO:0000259" key="1">
    <source>
        <dbReference type="Pfam" id="PF10213"/>
    </source>
</evidence>
<dbReference type="PANTHER" id="PTHR13490">
    <property type="entry name" value="MITOCHONDRIAL 28S RIBOSOMAL PROTEIN S28"/>
    <property type="match status" value="1"/>
</dbReference>
<accession>A0A0R3S302</accession>
<dbReference type="WBParaSite" id="EEL_0000911901-mRNA-1">
    <property type="protein sequence ID" value="EEL_0000911901-mRNA-1"/>
    <property type="gene ID" value="EEL_0000911901"/>
</dbReference>
<organism evidence="2 3">
    <name type="scientific">Elaeophora elaphi</name>
    <dbReference type="NCBI Taxonomy" id="1147741"/>
    <lineage>
        <taxon>Eukaryota</taxon>
        <taxon>Metazoa</taxon>
        <taxon>Ecdysozoa</taxon>
        <taxon>Nematoda</taxon>
        <taxon>Chromadorea</taxon>
        <taxon>Rhabditida</taxon>
        <taxon>Spirurina</taxon>
        <taxon>Spiruromorpha</taxon>
        <taxon>Filarioidea</taxon>
        <taxon>Onchocercidae</taxon>
        <taxon>Elaeophora</taxon>
    </lineage>
</organism>
<dbReference type="GO" id="GO:0032543">
    <property type="term" value="P:mitochondrial translation"/>
    <property type="evidence" value="ECO:0007669"/>
    <property type="project" value="InterPro"/>
</dbReference>